<accession>A0A511M8S6</accession>
<dbReference type="Proteomes" id="UP000321424">
    <property type="component" value="Unassembled WGS sequence"/>
</dbReference>
<name>A0A511M8S6_9NOCA</name>
<feature type="region of interest" description="Disordered" evidence="1">
    <location>
        <begin position="299"/>
        <end position="333"/>
    </location>
</feature>
<evidence type="ECO:0000313" key="3">
    <source>
        <dbReference type="Proteomes" id="UP000321424"/>
    </source>
</evidence>
<gene>
    <name evidence="2" type="ORF">NN4_15510</name>
</gene>
<dbReference type="RefSeq" id="WP_246180762.1">
    <property type="nucleotide sequence ID" value="NZ_BJXA01000007.1"/>
</dbReference>
<comment type="caution">
    <text evidence="2">The sequence shown here is derived from an EMBL/GenBank/DDBJ whole genome shotgun (WGS) entry which is preliminary data.</text>
</comment>
<evidence type="ECO:0008006" key="4">
    <source>
        <dbReference type="Google" id="ProtNLM"/>
    </source>
</evidence>
<protein>
    <recommendedName>
        <fullName evidence="4">CTP synthase</fullName>
    </recommendedName>
</protein>
<evidence type="ECO:0000313" key="2">
    <source>
        <dbReference type="EMBL" id="GEM37032.1"/>
    </source>
</evidence>
<sequence>MDEIQLRRNVLSRGYTDHDIRQLYRGREWRRLGHGCYIEEADFSSRDSAGQHRILIESTLPALASDTIVSHQSAAVLYKLPLWATALELVHVTRNRRNGGRVRRALKVHCAPIADGVVEIDGWWTTSPARTMVDLARTLPFEQAVVAGDAALRMLGVTGSELALELEFAHRRSGISQARRTIDFLDARSESVGESRSRVMFWRYGLPIPSQQGEVRSATGEFLGRVDFYDPETGVVGEFDGQVKYGRLLKPGQEPGDVVFKEKLREDALRDAGLRMVRWTWQDLTGESAVRRRQRAIDQARHSPHPHVTITPAPLPCPPRPQLQPLPTQAHTF</sequence>
<dbReference type="AlphaFoldDB" id="A0A511M8S6"/>
<organism evidence="2 3">
    <name type="scientific">Nocardia ninae NBRC 108245</name>
    <dbReference type="NCBI Taxonomy" id="1210091"/>
    <lineage>
        <taxon>Bacteria</taxon>
        <taxon>Bacillati</taxon>
        <taxon>Actinomycetota</taxon>
        <taxon>Actinomycetes</taxon>
        <taxon>Mycobacteriales</taxon>
        <taxon>Nocardiaceae</taxon>
        <taxon>Nocardia</taxon>
    </lineage>
</organism>
<proteinExistence type="predicted"/>
<dbReference type="EMBL" id="BJXA01000007">
    <property type="protein sequence ID" value="GEM37032.1"/>
    <property type="molecule type" value="Genomic_DNA"/>
</dbReference>
<reference evidence="2 3" key="1">
    <citation type="submission" date="2019-07" db="EMBL/GenBank/DDBJ databases">
        <title>Whole genome shotgun sequence of Nocardia ninae NBRC 108245.</title>
        <authorList>
            <person name="Hosoyama A."/>
            <person name="Uohara A."/>
            <person name="Ohji S."/>
            <person name="Ichikawa N."/>
        </authorList>
    </citation>
    <scope>NUCLEOTIDE SEQUENCE [LARGE SCALE GENOMIC DNA]</scope>
    <source>
        <strain evidence="2 3">NBRC 108245</strain>
    </source>
</reference>
<feature type="compositionally biased region" description="Pro residues" evidence="1">
    <location>
        <begin position="313"/>
        <end position="324"/>
    </location>
</feature>
<evidence type="ECO:0000256" key="1">
    <source>
        <dbReference type="SAM" id="MobiDB-lite"/>
    </source>
</evidence>
<keyword evidence="3" id="KW-1185">Reference proteome</keyword>